<feature type="transmembrane region" description="Helical" evidence="6">
    <location>
        <begin position="188"/>
        <end position="208"/>
    </location>
</feature>
<evidence type="ECO:0000256" key="6">
    <source>
        <dbReference type="SAM" id="Phobius"/>
    </source>
</evidence>
<dbReference type="PATRIC" id="fig|158500.4.peg.4753"/>
<dbReference type="Gene3D" id="1.20.1250.20">
    <property type="entry name" value="MFS general substrate transporter like domains"/>
    <property type="match status" value="2"/>
</dbReference>
<feature type="transmembrane region" description="Helical" evidence="6">
    <location>
        <begin position="114"/>
        <end position="142"/>
    </location>
</feature>
<reference evidence="8 9" key="1">
    <citation type="submission" date="2014-03" db="EMBL/GenBank/DDBJ databases">
        <title>Whole genome sequence of Novosphingobium resinovorum KF1.</title>
        <authorList>
            <person name="Gan H.M."/>
            <person name="Gan H.Y."/>
            <person name="Chew T.H."/>
            <person name="Savka M.A."/>
        </authorList>
    </citation>
    <scope>NUCLEOTIDE SEQUENCE [LARGE SCALE GENOMIC DNA]</scope>
    <source>
        <strain evidence="8 9">KF1</strain>
    </source>
</reference>
<evidence type="ECO:0000313" key="8">
    <source>
        <dbReference type="EMBL" id="EZP74732.1"/>
    </source>
</evidence>
<feature type="transmembrane region" description="Helical" evidence="6">
    <location>
        <begin position="61"/>
        <end position="83"/>
    </location>
</feature>
<evidence type="ECO:0000256" key="1">
    <source>
        <dbReference type="ARBA" id="ARBA00004429"/>
    </source>
</evidence>
<dbReference type="EMBL" id="JFYZ01000041">
    <property type="protein sequence ID" value="EZP74732.1"/>
    <property type="molecule type" value="Genomic_DNA"/>
</dbReference>
<accession>A0A031JNC5</accession>
<evidence type="ECO:0000256" key="4">
    <source>
        <dbReference type="ARBA" id="ARBA00022989"/>
    </source>
</evidence>
<feature type="transmembrane region" description="Helical" evidence="6">
    <location>
        <begin position="90"/>
        <end position="108"/>
    </location>
</feature>
<feature type="transmembrane region" description="Helical" evidence="6">
    <location>
        <begin position="308"/>
        <end position="326"/>
    </location>
</feature>
<feature type="transmembrane region" description="Helical" evidence="6">
    <location>
        <begin position="365"/>
        <end position="386"/>
    </location>
</feature>
<protein>
    <submittedName>
        <fullName evidence="8">Glucose/galactose transporter</fullName>
    </submittedName>
</protein>
<dbReference type="Proteomes" id="UP000024329">
    <property type="component" value="Unassembled WGS sequence"/>
</dbReference>
<keyword evidence="3 6" id="KW-0812">Transmembrane</keyword>
<keyword evidence="4 6" id="KW-1133">Transmembrane helix</keyword>
<dbReference type="InterPro" id="IPR050375">
    <property type="entry name" value="MFS_TsgA-like"/>
</dbReference>
<organism evidence="8 9">
    <name type="scientific">Novosphingobium resinovorum</name>
    <dbReference type="NCBI Taxonomy" id="158500"/>
    <lineage>
        <taxon>Bacteria</taxon>
        <taxon>Pseudomonadati</taxon>
        <taxon>Pseudomonadota</taxon>
        <taxon>Alphaproteobacteria</taxon>
        <taxon>Sphingomonadales</taxon>
        <taxon>Sphingomonadaceae</taxon>
        <taxon>Novosphingobium</taxon>
    </lineage>
</organism>
<dbReference type="RefSeq" id="WP_036529258.1">
    <property type="nucleotide sequence ID" value="NZ_JFYZ01000041.1"/>
</dbReference>
<dbReference type="GO" id="GO:0005886">
    <property type="term" value="C:plasma membrane"/>
    <property type="evidence" value="ECO:0007669"/>
    <property type="project" value="UniProtKB-SubCell"/>
</dbReference>
<dbReference type="STRING" id="158500.BES08_00135"/>
<keyword evidence="5 6" id="KW-0472">Membrane</keyword>
<feature type="domain" description="Major facilitator superfamily (MFS) profile" evidence="7">
    <location>
        <begin position="24"/>
        <end position="417"/>
    </location>
</feature>
<feature type="transmembrane region" description="Helical" evidence="6">
    <location>
        <begin position="281"/>
        <end position="301"/>
    </location>
</feature>
<dbReference type="InterPro" id="IPR036259">
    <property type="entry name" value="MFS_trans_sf"/>
</dbReference>
<dbReference type="eggNOG" id="COG0738">
    <property type="taxonomic scope" value="Bacteria"/>
</dbReference>
<feature type="transmembrane region" description="Helical" evidence="6">
    <location>
        <begin position="332"/>
        <end position="353"/>
    </location>
</feature>
<gene>
    <name evidence="8" type="ORF">BV97_04680</name>
</gene>
<dbReference type="PANTHER" id="PTHR43702:SF3">
    <property type="entry name" value="PROTEIN TSGA"/>
    <property type="match status" value="1"/>
</dbReference>
<comment type="subcellular location">
    <subcellularLocation>
        <location evidence="1">Cell inner membrane</location>
        <topology evidence="1">Multi-pass membrane protein</topology>
    </subcellularLocation>
</comment>
<name>A0A031JNC5_9SPHN</name>
<dbReference type="PROSITE" id="PS50850">
    <property type="entry name" value="MFS"/>
    <property type="match status" value="1"/>
</dbReference>
<dbReference type="AlphaFoldDB" id="A0A031JNC5"/>
<proteinExistence type="predicted"/>
<dbReference type="InterPro" id="IPR020846">
    <property type="entry name" value="MFS_dom"/>
</dbReference>
<evidence type="ECO:0000313" key="9">
    <source>
        <dbReference type="Proteomes" id="UP000024329"/>
    </source>
</evidence>
<comment type="caution">
    <text evidence="8">The sequence shown here is derived from an EMBL/GenBank/DDBJ whole genome shotgun (WGS) entry which is preliminary data.</text>
</comment>
<evidence type="ECO:0000256" key="5">
    <source>
        <dbReference type="ARBA" id="ARBA00023136"/>
    </source>
</evidence>
<evidence type="ECO:0000259" key="7">
    <source>
        <dbReference type="PROSITE" id="PS50850"/>
    </source>
</evidence>
<dbReference type="PANTHER" id="PTHR43702">
    <property type="entry name" value="L-FUCOSE-PROTON SYMPORTER"/>
    <property type="match status" value="1"/>
</dbReference>
<dbReference type="GO" id="GO:0022857">
    <property type="term" value="F:transmembrane transporter activity"/>
    <property type="evidence" value="ECO:0007669"/>
    <property type="project" value="InterPro"/>
</dbReference>
<keyword evidence="2" id="KW-1003">Cell membrane</keyword>
<feature type="transmembrane region" description="Helical" evidence="6">
    <location>
        <begin position="154"/>
        <end position="176"/>
    </location>
</feature>
<dbReference type="InterPro" id="IPR011701">
    <property type="entry name" value="MFS"/>
</dbReference>
<feature type="transmembrane region" description="Helical" evidence="6">
    <location>
        <begin position="392"/>
        <end position="414"/>
    </location>
</feature>
<sequence length="420" mass="43401">MTVMTVSPASISPLASPEFAAKRLFRLSIGVFFIGGFLSSAVSLLVPQLKAVLALDYKGALLIQLAFHSSYLFFALPAALAVVRIGYMRAIAFGLSVMTAGCLALAVAQGARQFALLLGALLLLSAGQTVLQIASNTVVTVIGPSRGAAFRLTLLQGFNSLGTVMGPLLSAPFLLAQAGPGEEAAVRASLPFVVSGAVLAALSTAYLAHRGLLGDAAGTAQGLPLRRRRQIFAVLRDPRLLWGTFAIFVYVGAEVTIGTLMTNVLMLPERLSISPVSAGRLVSLYWAGAMVGRFAGAWLMTRIGETALLLYAALGAVLLTCAAIVLPGVAGSAALIAVGLCNAIMYPTIYAMAMPREARLAPLASMWLCMAVVGGAVVPMLTGVLADAIGLLPALLLPALCYVAIAVFAAFCAAPREIPA</sequence>
<feature type="transmembrane region" description="Helical" evidence="6">
    <location>
        <begin position="240"/>
        <end position="261"/>
    </location>
</feature>
<feature type="transmembrane region" description="Helical" evidence="6">
    <location>
        <begin position="24"/>
        <end position="49"/>
    </location>
</feature>
<dbReference type="SUPFAM" id="SSF103473">
    <property type="entry name" value="MFS general substrate transporter"/>
    <property type="match status" value="1"/>
</dbReference>
<evidence type="ECO:0000256" key="3">
    <source>
        <dbReference type="ARBA" id="ARBA00022692"/>
    </source>
</evidence>
<dbReference type="Pfam" id="PF07690">
    <property type="entry name" value="MFS_1"/>
    <property type="match status" value="1"/>
</dbReference>
<evidence type="ECO:0000256" key="2">
    <source>
        <dbReference type="ARBA" id="ARBA00022475"/>
    </source>
</evidence>